<evidence type="ECO:0000313" key="3">
    <source>
        <dbReference type="Proteomes" id="UP000000763"/>
    </source>
</evidence>
<feature type="signal peptide" evidence="1">
    <location>
        <begin position="1"/>
        <end position="23"/>
    </location>
</feature>
<sequence>MSSRRVNRASVFVILLIVASALSVFTAGGRELVAQETNQKRNILVLHSERERHRQAKYIQGTLWLRQTTTGAMTHLQPSPSLASRLFRTDD</sequence>
<evidence type="ECO:0000313" key="2">
    <source>
        <dbReference type="EMBL" id="BAH95226.1"/>
    </source>
</evidence>
<accession>C7J879</accession>
<gene>
    <name evidence="2" type="ordered locus">Os11g0412484</name>
</gene>
<keyword evidence="1" id="KW-0732">Signal</keyword>
<dbReference type="Proteomes" id="UP000000763">
    <property type="component" value="Chromosome 11"/>
</dbReference>
<dbReference type="KEGG" id="dosa:Os11g0412484"/>
<organism evidence="2 3">
    <name type="scientific">Oryza sativa subsp. japonica</name>
    <name type="common">Rice</name>
    <dbReference type="NCBI Taxonomy" id="39947"/>
    <lineage>
        <taxon>Eukaryota</taxon>
        <taxon>Viridiplantae</taxon>
        <taxon>Streptophyta</taxon>
        <taxon>Embryophyta</taxon>
        <taxon>Tracheophyta</taxon>
        <taxon>Spermatophyta</taxon>
        <taxon>Magnoliopsida</taxon>
        <taxon>Liliopsida</taxon>
        <taxon>Poales</taxon>
        <taxon>Poaceae</taxon>
        <taxon>BOP clade</taxon>
        <taxon>Oryzoideae</taxon>
        <taxon>Oryzeae</taxon>
        <taxon>Oryzinae</taxon>
        <taxon>Oryza</taxon>
        <taxon>Oryza sativa</taxon>
    </lineage>
</organism>
<protein>
    <submittedName>
        <fullName evidence="2">Os11g0412484 protein</fullName>
    </submittedName>
</protein>
<reference evidence="2 3" key="1">
    <citation type="journal article" date="2005" name="Nature">
        <title>The map-based sequence of the rice genome.</title>
        <authorList>
            <consortium name="International rice genome sequencing project (IRGSP)"/>
            <person name="Matsumoto T."/>
            <person name="Wu J."/>
            <person name="Kanamori H."/>
            <person name="Katayose Y."/>
            <person name="Fujisawa M."/>
            <person name="Namiki N."/>
            <person name="Mizuno H."/>
            <person name="Yamamoto K."/>
            <person name="Antonio B.A."/>
            <person name="Baba T."/>
            <person name="Sakata K."/>
            <person name="Nagamura Y."/>
            <person name="Aoki H."/>
            <person name="Arikawa K."/>
            <person name="Arita K."/>
            <person name="Bito T."/>
            <person name="Chiden Y."/>
            <person name="Fujitsuka N."/>
            <person name="Fukunaka R."/>
            <person name="Hamada M."/>
            <person name="Harada C."/>
            <person name="Hayashi A."/>
            <person name="Hijishita S."/>
            <person name="Honda M."/>
            <person name="Hosokawa S."/>
            <person name="Ichikawa Y."/>
            <person name="Idonuma A."/>
            <person name="Iijima M."/>
            <person name="Ikeda M."/>
            <person name="Ikeno M."/>
            <person name="Ito K."/>
            <person name="Ito S."/>
            <person name="Ito T."/>
            <person name="Ito Y."/>
            <person name="Ito Y."/>
            <person name="Iwabuchi A."/>
            <person name="Kamiya K."/>
            <person name="Karasawa W."/>
            <person name="Kurita K."/>
            <person name="Katagiri S."/>
            <person name="Kikuta A."/>
            <person name="Kobayashi H."/>
            <person name="Kobayashi N."/>
            <person name="Machita K."/>
            <person name="Maehara T."/>
            <person name="Masukawa M."/>
            <person name="Mizubayashi T."/>
            <person name="Mukai Y."/>
            <person name="Nagasaki H."/>
            <person name="Nagata Y."/>
            <person name="Naito S."/>
            <person name="Nakashima M."/>
            <person name="Nakama Y."/>
            <person name="Nakamichi Y."/>
            <person name="Nakamura M."/>
            <person name="Meguro A."/>
            <person name="Negishi M."/>
            <person name="Ohta I."/>
            <person name="Ohta T."/>
            <person name="Okamoto M."/>
            <person name="Ono N."/>
            <person name="Saji S."/>
            <person name="Sakaguchi M."/>
            <person name="Sakai K."/>
            <person name="Shibata M."/>
            <person name="Shimokawa T."/>
            <person name="Song J."/>
            <person name="Takazaki Y."/>
            <person name="Terasawa K."/>
            <person name="Tsugane M."/>
            <person name="Tsuji K."/>
            <person name="Ueda S."/>
            <person name="Waki K."/>
            <person name="Yamagata H."/>
            <person name="Yamamoto M."/>
            <person name="Yamamoto S."/>
            <person name="Yamane H."/>
            <person name="Yoshiki S."/>
            <person name="Yoshihara R."/>
            <person name="Yukawa K."/>
            <person name="Zhong H."/>
            <person name="Yano M."/>
            <person name="Yuan Q."/>
            <person name="Ouyang S."/>
            <person name="Liu J."/>
            <person name="Jones K.M."/>
            <person name="Gansberger K."/>
            <person name="Moffat K."/>
            <person name="Hill J."/>
            <person name="Bera J."/>
            <person name="Fadrosh D."/>
            <person name="Jin S."/>
            <person name="Johri S."/>
            <person name="Kim M."/>
            <person name="Overton L."/>
            <person name="Reardon M."/>
            <person name="Tsitrin T."/>
            <person name="Vuong H."/>
            <person name="Weaver B."/>
            <person name="Ciecko A."/>
            <person name="Tallon L."/>
            <person name="Jackson J."/>
            <person name="Pai G."/>
            <person name="Aken S.V."/>
            <person name="Utterback T."/>
            <person name="Reidmuller S."/>
            <person name="Feldblyum T."/>
            <person name="Hsiao J."/>
            <person name="Zismann V."/>
            <person name="Iobst S."/>
            <person name="de Vazeille A.R."/>
            <person name="Buell C.R."/>
            <person name="Ying K."/>
            <person name="Li Y."/>
            <person name="Lu T."/>
            <person name="Huang Y."/>
            <person name="Zhao Q."/>
            <person name="Feng Q."/>
            <person name="Zhang L."/>
            <person name="Zhu J."/>
            <person name="Weng Q."/>
            <person name="Mu J."/>
            <person name="Lu Y."/>
            <person name="Fan D."/>
            <person name="Liu Y."/>
            <person name="Guan J."/>
            <person name="Zhang Y."/>
            <person name="Yu S."/>
            <person name="Liu X."/>
            <person name="Zhang Y."/>
            <person name="Hong G."/>
            <person name="Han B."/>
            <person name="Choisne N."/>
            <person name="Demange N."/>
            <person name="Orjeda G."/>
            <person name="Samain S."/>
            <person name="Cattolico L."/>
            <person name="Pelletier E."/>
            <person name="Couloux A."/>
            <person name="Segurens B."/>
            <person name="Wincker P."/>
            <person name="D'Hont A."/>
            <person name="Scarpelli C."/>
            <person name="Weissenbach J."/>
            <person name="Salanoubat M."/>
            <person name="Quetier F."/>
            <person name="Yu Y."/>
            <person name="Kim H.R."/>
            <person name="Rambo T."/>
            <person name="Currie J."/>
            <person name="Collura K."/>
            <person name="Luo M."/>
            <person name="Yang T."/>
            <person name="Ammiraju J.S.S."/>
            <person name="Engler F."/>
            <person name="Soderlund C."/>
            <person name="Wing R.A."/>
            <person name="Palmer L.E."/>
            <person name="de la Bastide M."/>
            <person name="Spiegel L."/>
            <person name="Nascimento L."/>
            <person name="Zutavern T."/>
            <person name="O'Shaughnessy A."/>
            <person name="Dike S."/>
            <person name="Dedhia N."/>
            <person name="Preston R."/>
            <person name="Balija V."/>
            <person name="McCombie W.R."/>
            <person name="Chow T."/>
            <person name="Chen H."/>
            <person name="Chung M."/>
            <person name="Chen C."/>
            <person name="Shaw J."/>
            <person name="Wu H."/>
            <person name="Hsiao K."/>
            <person name="Chao Y."/>
            <person name="Chu M."/>
            <person name="Cheng C."/>
            <person name="Hour A."/>
            <person name="Lee P."/>
            <person name="Lin S."/>
            <person name="Lin Y."/>
            <person name="Liou J."/>
            <person name="Liu S."/>
            <person name="Hsing Y."/>
            <person name="Raghuvanshi S."/>
            <person name="Mohanty A."/>
            <person name="Bharti A.K."/>
            <person name="Gaur A."/>
            <person name="Gupta V."/>
            <person name="Kumar D."/>
            <person name="Ravi V."/>
            <person name="Vij S."/>
            <person name="Kapur A."/>
            <person name="Khurana P."/>
            <person name="Khurana P."/>
            <person name="Khurana J.P."/>
            <person name="Tyagi A.K."/>
            <person name="Gaikwad K."/>
            <person name="Singh A."/>
            <person name="Dalal V."/>
            <person name="Srivastava S."/>
            <person name="Dixit A."/>
            <person name="Pal A.K."/>
            <person name="Ghazi I.A."/>
            <person name="Yadav M."/>
            <person name="Pandit A."/>
            <person name="Bhargava A."/>
            <person name="Sureshbabu K."/>
            <person name="Batra K."/>
            <person name="Sharma T.R."/>
            <person name="Mohapatra T."/>
            <person name="Singh N.K."/>
            <person name="Messing J."/>
            <person name="Nelson A.B."/>
            <person name="Fuks G."/>
            <person name="Kavchok S."/>
            <person name="Keizer G."/>
            <person name="Linton E."/>
            <person name="Llaca V."/>
            <person name="Song R."/>
            <person name="Tanyolac B."/>
            <person name="Young S."/>
            <person name="Ho-Il K."/>
            <person name="Hahn J.H."/>
            <person name="Sangsakoo G."/>
            <person name="Vanavichit A."/>
            <person name="de Mattos Luiz.A.T."/>
            <person name="Zimmer P.D."/>
            <person name="Malone G."/>
            <person name="Dellagostin O."/>
            <person name="de Oliveira A.C."/>
            <person name="Bevan M."/>
            <person name="Bancroft I."/>
            <person name="Minx P."/>
            <person name="Cordum H."/>
            <person name="Wilson R."/>
            <person name="Cheng Z."/>
            <person name="Jin W."/>
            <person name="Jiang J."/>
            <person name="Leong S.A."/>
            <person name="Iwama H."/>
            <person name="Gojobori T."/>
            <person name="Itoh T."/>
            <person name="Niimura Y."/>
            <person name="Fujii Y."/>
            <person name="Habara T."/>
            <person name="Sakai H."/>
            <person name="Sato Y."/>
            <person name="Wilson G."/>
            <person name="Kumar K."/>
            <person name="McCouch S."/>
            <person name="Juretic N."/>
            <person name="Hoen D."/>
            <person name="Wright S."/>
            <person name="Bruskiewich R."/>
            <person name="Bureau T."/>
            <person name="Miyao A."/>
            <person name="Hirochika H."/>
            <person name="Nishikawa T."/>
            <person name="Kadowaki K."/>
            <person name="Sugiura M."/>
            <person name="Burr B."/>
            <person name="Sasaki T."/>
        </authorList>
    </citation>
    <scope>NUCLEOTIDE SEQUENCE [LARGE SCALE GENOMIC DNA]</scope>
    <source>
        <strain evidence="3">cv. Nipponbare</strain>
    </source>
</reference>
<dbReference type="AlphaFoldDB" id="C7J879"/>
<reference evidence="3" key="2">
    <citation type="journal article" date="2008" name="Nucleic Acids Res.">
        <title>The rice annotation project database (RAP-DB): 2008 update.</title>
        <authorList>
            <consortium name="The rice annotation project (RAP)"/>
        </authorList>
    </citation>
    <scope>GENOME REANNOTATION</scope>
    <source>
        <strain evidence="3">cv. Nipponbare</strain>
    </source>
</reference>
<proteinExistence type="predicted"/>
<name>C7J879_ORYSJ</name>
<feature type="chain" id="PRO_5002978983" evidence="1">
    <location>
        <begin position="24"/>
        <end position="91"/>
    </location>
</feature>
<dbReference type="EMBL" id="AP008217">
    <property type="protein sequence ID" value="BAH95226.1"/>
    <property type="molecule type" value="Genomic_DNA"/>
</dbReference>
<evidence type="ECO:0000256" key="1">
    <source>
        <dbReference type="SAM" id="SignalP"/>
    </source>
</evidence>